<evidence type="ECO:0000256" key="13">
    <source>
        <dbReference type="ARBA" id="ARBA00023237"/>
    </source>
</evidence>
<keyword evidence="5" id="KW-0410">Iron transport</keyword>
<dbReference type="GO" id="GO:0015891">
    <property type="term" value="P:siderophore transport"/>
    <property type="evidence" value="ECO:0007669"/>
    <property type="project" value="InterPro"/>
</dbReference>
<dbReference type="FunFam" id="2.40.170.20:FF:000005">
    <property type="entry name" value="TonB-dependent siderophore receptor"/>
    <property type="match status" value="1"/>
</dbReference>
<dbReference type="Gene3D" id="2.170.130.10">
    <property type="entry name" value="TonB-dependent receptor, plug domain"/>
    <property type="match status" value="1"/>
</dbReference>
<evidence type="ECO:0000256" key="12">
    <source>
        <dbReference type="ARBA" id="ARBA00023170"/>
    </source>
</evidence>
<comment type="similarity">
    <text evidence="2 14 15">Belongs to the TonB-dependent receptor family.</text>
</comment>
<keyword evidence="13 14" id="KW-0998">Cell outer membrane</keyword>
<dbReference type="SUPFAM" id="SSF56935">
    <property type="entry name" value="Porins"/>
    <property type="match status" value="1"/>
</dbReference>
<evidence type="ECO:0000256" key="1">
    <source>
        <dbReference type="ARBA" id="ARBA00004571"/>
    </source>
</evidence>
<dbReference type="InterPro" id="IPR012910">
    <property type="entry name" value="Plug_dom"/>
</dbReference>
<keyword evidence="19" id="KW-1185">Reference proteome</keyword>
<keyword evidence="7 16" id="KW-0732">Signal</keyword>
<dbReference type="FunFam" id="2.170.130.10:FF:000001">
    <property type="entry name" value="Catecholate siderophore TonB-dependent receptor"/>
    <property type="match status" value="1"/>
</dbReference>
<keyword evidence="11 14" id="KW-0472">Membrane</keyword>
<evidence type="ECO:0000256" key="8">
    <source>
        <dbReference type="ARBA" id="ARBA00023004"/>
    </source>
</evidence>
<dbReference type="PANTHER" id="PTHR32552:SF68">
    <property type="entry name" value="FERRICHROME OUTER MEMBRANE TRANSPORTER_PHAGE RECEPTOR"/>
    <property type="match status" value="1"/>
</dbReference>
<dbReference type="InterPro" id="IPR010105">
    <property type="entry name" value="TonB_sidphr_rcpt"/>
</dbReference>
<keyword evidence="8" id="KW-0408">Iron</keyword>
<reference evidence="18 19" key="1">
    <citation type="submission" date="2020-04" db="EMBL/GenBank/DDBJ databases">
        <authorList>
            <person name="De Canck E."/>
        </authorList>
    </citation>
    <scope>NUCLEOTIDE SEQUENCE [LARGE SCALE GENOMIC DNA]</scope>
    <source>
        <strain evidence="18 19">LMG 26845</strain>
    </source>
</reference>
<organism evidence="18 19">
    <name type="scientific">Achromobacter insuavis</name>
    <dbReference type="NCBI Taxonomy" id="1287735"/>
    <lineage>
        <taxon>Bacteria</taxon>
        <taxon>Pseudomonadati</taxon>
        <taxon>Pseudomonadota</taxon>
        <taxon>Betaproteobacteria</taxon>
        <taxon>Burkholderiales</taxon>
        <taxon>Alcaligenaceae</taxon>
        <taxon>Achromobacter</taxon>
    </lineage>
</organism>
<keyword evidence="3 14" id="KW-0813">Transport</keyword>
<keyword evidence="4 14" id="KW-1134">Transmembrane beta strand</keyword>
<evidence type="ECO:0000256" key="10">
    <source>
        <dbReference type="ARBA" id="ARBA00023077"/>
    </source>
</evidence>
<dbReference type="SMART" id="SM00965">
    <property type="entry name" value="STN"/>
    <property type="match status" value="1"/>
</dbReference>
<dbReference type="Gene3D" id="2.40.170.20">
    <property type="entry name" value="TonB-dependent receptor, beta-barrel domain"/>
    <property type="match status" value="1"/>
</dbReference>
<keyword evidence="12 18" id="KW-0675">Receptor</keyword>
<evidence type="ECO:0000256" key="16">
    <source>
        <dbReference type="SAM" id="SignalP"/>
    </source>
</evidence>
<keyword evidence="10 15" id="KW-0798">TonB box</keyword>
<gene>
    <name evidence="18" type="primary">fhuA_1</name>
    <name evidence="18" type="ORF">LMG26845_00276</name>
</gene>
<dbReference type="Gene3D" id="3.55.50.30">
    <property type="match status" value="1"/>
</dbReference>
<dbReference type="PROSITE" id="PS52016">
    <property type="entry name" value="TONB_DEPENDENT_REC_3"/>
    <property type="match status" value="1"/>
</dbReference>
<dbReference type="GO" id="GO:0009279">
    <property type="term" value="C:cell outer membrane"/>
    <property type="evidence" value="ECO:0007669"/>
    <property type="project" value="UniProtKB-SubCell"/>
</dbReference>
<evidence type="ECO:0000256" key="3">
    <source>
        <dbReference type="ARBA" id="ARBA00022448"/>
    </source>
</evidence>
<evidence type="ECO:0000256" key="14">
    <source>
        <dbReference type="PROSITE-ProRule" id="PRU01360"/>
    </source>
</evidence>
<dbReference type="GeneID" id="92896110"/>
<dbReference type="CDD" id="cd01347">
    <property type="entry name" value="ligand_gated_channel"/>
    <property type="match status" value="1"/>
</dbReference>
<evidence type="ECO:0000259" key="17">
    <source>
        <dbReference type="SMART" id="SM00965"/>
    </source>
</evidence>
<accession>A0A6J4ZR45</accession>
<evidence type="ECO:0000313" key="19">
    <source>
        <dbReference type="Proteomes" id="UP000507979"/>
    </source>
</evidence>
<dbReference type="InterPro" id="IPR036942">
    <property type="entry name" value="Beta-barrel_TonB_sf"/>
</dbReference>
<evidence type="ECO:0000256" key="6">
    <source>
        <dbReference type="ARBA" id="ARBA00022692"/>
    </source>
</evidence>
<dbReference type="PANTHER" id="PTHR32552">
    <property type="entry name" value="FERRICHROME IRON RECEPTOR-RELATED"/>
    <property type="match status" value="1"/>
</dbReference>
<dbReference type="NCBIfam" id="TIGR01783">
    <property type="entry name" value="TonB-siderophor"/>
    <property type="match status" value="1"/>
</dbReference>
<dbReference type="Pfam" id="PF07715">
    <property type="entry name" value="Plug"/>
    <property type="match status" value="1"/>
</dbReference>
<proteinExistence type="inferred from homology"/>
<dbReference type="GO" id="GO:0015344">
    <property type="term" value="F:siderophore uptake transmembrane transporter activity"/>
    <property type="evidence" value="ECO:0007669"/>
    <property type="project" value="TreeGrafter"/>
</dbReference>
<feature type="chain" id="PRO_5026739909" evidence="16">
    <location>
        <begin position="26"/>
        <end position="804"/>
    </location>
</feature>
<evidence type="ECO:0000256" key="11">
    <source>
        <dbReference type="ARBA" id="ARBA00023136"/>
    </source>
</evidence>
<sequence>MRSPSARRRRAISVALLAGSLTTGAAVHAQPAPSPVDIQARQAYDIPPGPLGKAIASFALASGLSLAFEPAWTDGLHSPGVSGELSRAEAARRLLAGSGLEMVARADGSYTLRKTVSDATTLPAITVTGASGYAGANPYLVGGATTATKTATPLMETTQSISVVTQERMAAQGAQTVTDALSYTAGVHANVAGDNPTDNTLMVRGFQQLTTNAFTDGLRNNNTGYFAPEPYGMDRIEVLKGPSSVMYGQGSPGGIINIVSKRPLFESHREVGLSTGSNNRLQGTMDIGDVIDAPGTLAYRLVALGRNADSNIDGIADDRVYVAPSLTWAPSARTSVTLLASYQKNRNLFTSNLPYAVLDGSNPNGRVPRHRSLNEPGFDKEQGELTNIGYELSHAFSDAWTFQQNFRYGHFKGYEDQLFRNSGVINDTMIARYYQLRTYDSDTYSADNRLVGKFATGPLEHTLLAGVDYQYNTRNADTQTGNAPAINIYHPVRVAIDTSRYTSRLSTQDSTRQLGVYLQDQVKLDRWVATLAGRYDWVNQRNRNRLLGTRADSAAEDFTGRAGLGYAFDSGFFPYVSYSESFSPLSGSDINGAQFKPETARQYEVGVKYQAPGSDSYVTLAAFDLRRQNVLTPNPQNTSFSVQEGEVTSRGIELEGVLRPLRGWNVIASYTYNDVEVTKDNPNFAGMSNKGKAPVRVPRHLLSLWTDYTLSSGALDGLTLGAGVRYTGTTFGDAQNTFKVPAYTLVDAMVGYDFGRATPSLRGLSASLNVRNLTDKYYVAGCFLNSACLLGAGRSVVANVTYKW</sequence>
<dbReference type="InterPro" id="IPR039426">
    <property type="entry name" value="TonB-dep_rcpt-like"/>
</dbReference>
<dbReference type="InterPro" id="IPR037066">
    <property type="entry name" value="Plug_dom_sf"/>
</dbReference>
<evidence type="ECO:0000256" key="15">
    <source>
        <dbReference type="RuleBase" id="RU003357"/>
    </source>
</evidence>
<dbReference type="InterPro" id="IPR000531">
    <property type="entry name" value="Beta-barrel_TonB"/>
</dbReference>
<evidence type="ECO:0000256" key="4">
    <source>
        <dbReference type="ARBA" id="ARBA00022452"/>
    </source>
</evidence>
<feature type="domain" description="Secretin/TonB short N-terminal" evidence="17">
    <location>
        <begin position="64"/>
        <end position="115"/>
    </location>
</feature>
<comment type="subcellular location">
    <subcellularLocation>
        <location evidence="1 14">Cell outer membrane</location>
        <topology evidence="1 14">Multi-pass membrane protein</topology>
    </subcellularLocation>
</comment>
<keyword evidence="6 14" id="KW-0812">Transmembrane</keyword>
<dbReference type="RefSeq" id="WP_054433413.1">
    <property type="nucleotide sequence ID" value="NZ_CADIJR010000001.1"/>
</dbReference>
<dbReference type="InterPro" id="IPR011662">
    <property type="entry name" value="Secretin/TonB_short_N"/>
</dbReference>
<evidence type="ECO:0000256" key="7">
    <source>
        <dbReference type="ARBA" id="ARBA00022729"/>
    </source>
</evidence>
<evidence type="ECO:0000256" key="9">
    <source>
        <dbReference type="ARBA" id="ARBA00023065"/>
    </source>
</evidence>
<dbReference type="GO" id="GO:0038023">
    <property type="term" value="F:signaling receptor activity"/>
    <property type="evidence" value="ECO:0007669"/>
    <property type="project" value="InterPro"/>
</dbReference>
<dbReference type="EMBL" id="CADIJR010000001">
    <property type="protein sequence ID" value="CAB3623940.1"/>
    <property type="molecule type" value="Genomic_DNA"/>
</dbReference>
<keyword evidence="9" id="KW-0406">Ion transport</keyword>
<dbReference type="AlphaFoldDB" id="A0A6J4ZR45"/>
<evidence type="ECO:0000313" key="18">
    <source>
        <dbReference type="EMBL" id="CAB3623940.1"/>
    </source>
</evidence>
<protein>
    <submittedName>
        <fullName evidence="18">Ferrichrome outer membrane transporter/phage receptor</fullName>
    </submittedName>
</protein>
<feature type="signal peptide" evidence="16">
    <location>
        <begin position="1"/>
        <end position="25"/>
    </location>
</feature>
<dbReference type="Proteomes" id="UP000507979">
    <property type="component" value="Unassembled WGS sequence"/>
</dbReference>
<name>A0A6J4ZR45_9BURK</name>
<dbReference type="Pfam" id="PF00593">
    <property type="entry name" value="TonB_dep_Rec_b-barrel"/>
    <property type="match status" value="1"/>
</dbReference>
<evidence type="ECO:0000256" key="5">
    <source>
        <dbReference type="ARBA" id="ARBA00022496"/>
    </source>
</evidence>
<evidence type="ECO:0000256" key="2">
    <source>
        <dbReference type="ARBA" id="ARBA00009810"/>
    </source>
</evidence>